<dbReference type="CDD" id="cd17574">
    <property type="entry name" value="REC_OmpR"/>
    <property type="match status" value="1"/>
</dbReference>
<feature type="domain" description="OmpR/PhoB-type" evidence="7">
    <location>
        <begin position="131"/>
        <end position="228"/>
    </location>
</feature>
<evidence type="ECO:0000256" key="5">
    <source>
        <dbReference type="PROSITE-ProRule" id="PRU01091"/>
    </source>
</evidence>
<dbReference type="RefSeq" id="WP_309940624.1">
    <property type="nucleotide sequence ID" value="NZ_AP025306.1"/>
</dbReference>
<dbReference type="InterPro" id="IPR039420">
    <property type="entry name" value="WalR-like"/>
</dbReference>
<gene>
    <name evidence="8" type="ORF">HNQ88_003658</name>
</gene>
<dbReference type="Proteomes" id="UP001185092">
    <property type="component" value="Unassembled WGS sequence"/>
</dbReference>
<organism evidence="8 9">
    <name type="scientific">Aureibacter tunicatorum</name>
    <dbReference type="NCBI Taxonomy" id="866807"/>
    <lineage>
        <taxon>Bacteria</taxon>
        <taxon>Pseudomonadati</taxon>
        <taxon>Bacteroidota</taxon>
        <taxon>Cytophagia</taxon>
        <taxon>Cytophagales</taxon>
        <taxon>Persicobacteraceae</taxon>
        <taxon>Aureibacter</taxon>
    </lineage>
</organism>
<feature type="modified residue" description="4-aspartylphosphate" evidence="4">
    <location>
        <position position="53"/>
    </location>
</feature>
<protein>
    <submittedName>
        <fullName evidence="8">DNA-binding response OmpR family regulator</fullName>
    </submittedName>
</protein>
<evidence type="ECO:0000313" key="8">
    <source>
        <dbReference type="EMBL" id="MDR6240582.1"/>
    </source>
</evidence>
<proteinExistence type="predicted"/>
<dbReference type="PANTHER" id="PTHR48111:SF40">
    <property type="entry name" value="PHOSPHATE REGULON TRANSCRIPTIONAL REGULATORY PROTEIN PHOB"/>
    <property type="match status" value="1"/>
</dbReference>
<dbReference type="InterPro" id="IPR011006">
    <property type="entry name" value="CheY-like_superfamily"/>
</dbReference>
<keyword evidence="9" id="KW-1185">Reference proteome</keyword>
<feature type="DNA-binding region" description="OmpR/PhoB-type" evidence="5">
    <location>
        <begin position="131"/>
        <end position="228"/>
    </location>
</feature>
<dbReference type="GO" id="GO:0000156">
    <property type="term" value="F:phosphorelay response regulator activity"/>
    <property type="evidence" value="ECO:0007669"/>
    <property type="project" value="TreeGrafter"/>
</dbReference>
<dbReference type="PANTHER" id="PTHR48111">
    <property type="entry name" value="REGULATOR OF RPOS"/>
    <property type="match status" value="1"/>
</dbReference>
<name>A0AAE4BUC4_9BACT</name>
<keyword evidence="1 4" id="KW-0597">Phosphoprotein</keyword>
<dbReference type="PROSITE" id="PS51755">
    <property type="entry name" value="OMPR_PHOB"/>
    <property type="match status" value="1"/>
</dbReference>
<dbReference type="GO" id="GO:0005829">
    <property type="term" value="C:cytosol"/>
    <property type="evidence" value="ECO:0007669"/>
    <property type="project" value="TreeGrafter"/>
</dbReference>
<dbReference type="SUPFAM" id="SSF46894">
    <property type="entry name" value="C-terminal effector domain of the bipartite response regulators"/>
    <property type="match status" value="1"/>
</dbReference>
<evidence type="ECO:0000256" key="2">
    <source>
        <dbReference type="ARBA" id="ARBA00023012"/>
    </source>
</evidence>
<accession>A0AAE4BUC4</accession>
<dbReference type="InterPro" id="IPR001867">
    <property type="entry name" value="OmpR/PhoB-type_DNA-bd"/>
</dbReference>
<comment type="caution">
    <text evidence="8">The sequence shown here is derived from an EMBL/GenBank/DDBJ whole genome shotgun (WGS) entry which is preliminary data.</text>
</comment>
<dbReference type="PROSITE" id="PS50110">
    <property type="entry name" value="RESPONSE_REGULATORY"/>
    <property type="match status" value="1"/>
</dbReference>
<sequence>MKSILLVEDDQDLGMILQQYMSINDLEVTWVMNGREALEILDQGTVFDLAVLDVMMPEMDGFTLAEKVRERFASMPFIFLTARKMKEDMIKGLQLGADDYIVKPFDADVLVLKINNLLHRFDSMIPQAVSHDKIQIGKYIFDTKNLLLNFQDEQRNLSEREAKLISLFVANKNQLVKRETLLNHVWGDDDFFSGRSMDVFVTRLRKYFKNDEAIKIKSTRGVGLTFFIDS</sequence>
<dbReference type="Gene3D" id="6.10.250.690">
    <property type="match status" value="1"/>
</dbReference>
<dbReference type="Pfam" id="PF00072">
    <property type="entry name" value="Response_reg"/>
    <property type="match status" value="1"/>
</dbReference>
<evidence type="ECO:0000313" key="9">
    <source>
        <dbReference type="Proteomes" id="UP001185092"/>
    </source>
</evidence>
<dbReference type="GO" id="GO:0000976">
    <property type="term" value="F:transcription cis-regulatory region binding"/>
    <property type="evidence" value="ECO:0007669"/>
    <property type="project" value="TreeGrafter"/>
</dbReference>
<dbReference type="CDD" id="cd00383">
    <property type="entry name" value="trans_reg_C"/>
    <property type="match status" value="1"/>
</dbReference>
<feature type="domain" description="Response regulatory" evidence="6">
    <location>
        <begin position="3"/>
        <end position="118"/>
    </location>
</feature>
<dbReference type="GO" id="GO:0032993">
    <property type="term" value="C:protein-DNA complex"/>
    <property type="evidence" value="ECO:0007669"/>
    <property type="project" value="TreeGrafter"/>
</dbReference>
<dbReference type="Gene3D" id="3.40.50.2300">
    <property type="match status" value="1"/>
</dbReference>
<reference evidence="8" key="1">
    <citation type="submission" date="2023-07" db="EMBL/GenBank/DDBJ databases">
        <title>Genomic Encyclopedia of Type Strains, Phase IV (KMG-IV): sequencing the most valuable type-strain genomes for metagenomic binning, comparative biology and taxonomic classification.</title>
        <authorList>
            <person name="Goeker M."/>
        </authorList>
    </citation>
    <scope>NUCLEOTIDE SEQUENCE</scope>
    <source>
        <strain evidence="8">DSM 26174</strain>
    </source>
</reference>
<dbReference type="EMBL" id="JAVDQD010000005">
    <property type="protein sequence ID" value="MDR6240582.1"/>
    <property type="molecule type" value="Genomic_DNA"/>
</dbReference>
<dbReference type="InterPro" id="IPR001789">
    <property type="entry name" value="Sig_transdc_resp-reg_receiver"/>
</dbReference>
<dbReference type="SMART" id="SM00862">
    <property type="entry name" value="Trans_reg_C"/>
    <property type="match status" value="1"/>
</dbReference>
<evidence type="ECO:0000256" key="1">
    <source>
        <dbReference type="ARBA" id="ARBA00022553"/>
    </source>
</evidence>
<dbReference type="Pfam" id="PF00486">
    <property type="entry name" value="Trans_reg_C"/>
    <property type="match status" value="1"/>
</dbReference>
<evidence type="ECO:0000259" key="7">
    <source>
        <dbReference type="PROSITE" id="PS51755"/>
    </source>
</evidence>
<dbReference type="SUPFAM" id="SSF52172">
    <property type="entry name" value="CheY-like"/>
    <property type="match status" value="1"/>
</dbReference>
<evidence type="ECO:0000259" key="6">
    <source>
        <dbReference type="PROSITE" id="PS50110"/>
    </source>
</evidence>
<keyword evidence="2" id="KW-0902">Two-component regulatory system</keyword>
<dbReference type="Gene3D" id="1.10.10.10">
    <property type="entry name" value="Winged helix-like DNA-binding domain superfamily/Winged helix DNA-binding domain"/>
    <property type="match status" value="1"/>
</dbReference>
<keyword evidence="3 5" id="KW-0238">DNA-binding</keyword>
<dbReference type="GO" id="GO:0006355">
    <property type="term" value="P:regulation of DNA-templated transcription"/>
    <property type="evidence" value="ECO:0007669"/>
    <property type="project" value="InterPro"/>
</dbReference>
<dbReference type="InterPro" id="IPR016032">
    <property type="entry name" value="Sig_transdc_resp-reg_C-effctor"/>
</dbReference>
<evidence type="ECO:0000256" key="3">
    <source>
        <dbReference type="ARBA" id="ARBA00023125"/>
    </source>
</evidence>
<dbReference type="AlphaFoldDB" id="A0AAE4BUC4"/>
<dbReference type="SMART" id="SM00448">
    <property type="entry name" value="REC"/>
    <property type="match status" value="1"/>
</dbReference>
<dbReference type="InterPro" id="IPR036388">
    <property type="entry name" value="WH-like_DNA-bd_sf"/>
</dbReference>
<evidence type="ECO:0000256" key="4">
    <source>
        <dbReference type="PROSITE-ProRule" id="PRU00169"/>
    </source>
</evidence>